<sequence>MVLLLRDRVPDAALTQIGADLAVAVRLVSAHAVRGAAGAPEPRAGNADLVPDRLELGAVRPLPRCDEQGQRAAAALRGNMDLGRQPATGAAEGLTRRTASSSRSRRIMCAYT</sequence>
<name>A0ABM8A7Y9_STRNI</name>
<organism evidence="2 3">
    <name type="scientific">Streptomyces nigrescens</name>
    <dbReference type="NCBI Taxonomy" id="1920"/>
    <lineage>
        <taxon>Bacteria</taxon>
        <taxon>Bacillati</taxon>
        <taxon>Actinomycetota</taxon>
        <taxon>Actinomycetes</taxon>
        <taxon>Kitasatosporales</taxon>
        <taxon>Streptomycetaceae</taxon>
        <taxon>Streptomyces</taxon>
    </lineage>
</organism>
<protein>
    <submittedName>
        <fullName evidence="2">Uncharacterized protein</fullName>
    </submittedName>
</protein>
<dbReference type="EMBL" id="AP026074">
    <property type="protein sequence ID" value="BDM74834.1"/>
    <property type="molecule type" value="Genomic_DNA"/>
</dbReference>
<geneLocation type="plasmid" evidence="2 3">
    <name>SNP1</name>
</geneLocation>
<proteinExistence type="predicted"/>
<evidence type="ECO:0000313" key="2">
    <source>
        <dbReference type="EMBL" id="BDM74834.1"/>
    </source>
</evidence>
<evidence type="ECO:0000313" key="3">
    <source>
        <dbReference type="Proteomes" id="UP001059597"/>
    </source>
</evidence>
<dbReference type="Proteomes" id="UP001059597">
    <property type="component" value="Plasmid SNP1"/>
</dbReference>
<keyword evidence="3" id="KW-1185">Reference proteome</keyword>
<keyword evidence="2" id="KW-0614">Plasmid</keyword>
<accession>A0ABM8A7Y9</accession>
<feature type="region of interest" description="Disordered" evidence="1">
    <location>
        <begin position="78"/>
        <end position="105"/>
    </location>
</feature>
<evidence type="ECO:0000256" key="1">
    <source>
        <dbReference type="SAM" id="MobiDB-lite"/>
    </source>
</evidence>
<gene>
    <name evidence="2" type="ORF">HEK616_83210</name>
</gene>
<reference evidence="2" key="1">
    <citation type="submission" date="2022-06" db="EMBL/GenBank/DDBJ databases">
        <title>Complete genome sequence of Streptomyces nigrescens HEK616.</title>
        <authorList>
            <person name="Asamizu S."/>
            <person name="Onaka H."/>
        </authorList>
    </citation>
    <scope>NUCLEOTIDE SEQUENCE</scope>
    <source>
        <strain evidence="2">HEK616</strain>
        <plasmid evidence="2">SNP1</plasmid>
    </source>
</reference>